<keyword evidence="2" id="KW-1185">Reference proteome</keyword>
<dbReference type="EMBL" id="CP003923">
    <property type="protein sequence ID" value="AIC93732.1"/>
    <property type="molecule type" value="Genomic_DNA"/>
</dbReference>
<dbReference type="HOGENOM" id="CLU_2987029_0_0_9"/>
<evidence type="ECO:0000313" key="2">
    <source>
        <dbReference type="Proteomes" id="UP000027142"/>
    </source>
</evidence>
<dbReference type="STRING" id="1246626.BleG1_1129"/>
<proteinExistence type="predicted"/>
<organism evidence="1 2">
    <name type="scientific">Shouchella lehensis G1</name>
    <dbReference type="NCBI Taxonomy" id="1246626"/>
    <lineage>
        <taxon>Bacteria</taxon>
        <taxon>Bacillati</taxon>
        <taxon>Bacillota</taxon>
        <taxon>Bacilli</taxon>
        <taxon>Bacillales</taxon>
        <taxon>Bacillaceae</taxon>
        <taxon>Shouchella</taxon>
    </lineage>
</organism>
<gene>
    <name evidence="1" type="ORF">BleG1_1129</name>
</gene>
<reference evidence="1 2" key="1">
    <citation type="journal article" date="2014" name="Gene">
        <title>A comparative genomic analysis of the alkalitolerant soil bacterium Bacillus lehensis G1.</title>
        <authorList>
            <person name="Noor Y.M."/>
            <person name="Samsulrizal N.H."/>
            <person name="Jema'on N.A."/>
            <person name="Low K.O."/>
            <person name="Ramli A.N."/>
            <person name="Alias N.I."/>
            <person name="Damis S.I."/>
            <person name="Fuzi S.F."/>
            <person name="Isa M.N."/>
            <person name="Murad A.M."/>
            <person name="Raih M.F."/>
            <person name="Bakar F.D."/>
            <person name="Najimudin N."/>
            <person name="Mahadi N.M."/>
            <person name="Illias R.M."/>
        </authorList>
    </citation>
    <scope>NUCLEOTIDE SEQUENCE [LARGE SCALE GENOMIC DNA]</scope>
    <source>
        <strain evidence="1 2">G1</strain>
    </source>
</reference>
<protein>
    <submittedName>
        <fullName evidence="1">Uncharacterized protein</fullName>
    </submittedName>
</protein>
<evidence type="ECO:0000313" key="1">
    <source>
        <dbReference type="EMBL" id="AIC93732.1"/>
    </source>
</evidence>
<dbReference type="OrthoDB" id="2927661at2"/>
<dbReference type="PATRIC" id="fig|1246626.3.peg.1133"/>
<dbReference type="AlphaFoldDB" id="A0A060LUD7"/>
<name>A0A060LUD7_9BACI</name>
<dbReference type="RefSeq" id="WP_158318500.1">
    <property type="nucleotide sequence ID" value="NZ_CP003923.1"/>
</dbReference>
<sequence length="57" mass="6651">MYAVTRIVDGYTQSLKNSSTPYDKLFSSYEHADHLASKLNSNTFPEMHWKVNKVFRP</sequence>
<accession>A0A060LUD7</accession>
<dbReference type="Proteomes" id="UP000027142">
    <property type="component" value="Chromosome"/>
</dbReference>
<dbReference type="KEGG" id="ble:BleG1_1129"/>